<name>A0ABY3PDJ6_9STAP</name>
<dbReference type="Gene3D" id="3.40.50.80">
    <property type="entry name" value="Nucleotide-binding domain of ferredoxin-NADP reductase (FNR) module"/>
    <property type="match status" value="1"/>
</dbReference>
<evidence type="ECO:0000256" key="2">
    <source>
        <dbReference type="ARBA" id="ARBA00001974"/>
    </source>
</evidence>
<dbReference type="InterPro" id="IPR001094">
    <property type="entry name" value="Flavdoxin-like"/>
</dbReference>
<dbReference type="EC" id="1.8.1.2" evidence="14"/>
<dbReference type="CDD" id="cd06199">
    <property type="entry name" value="SiR"/>
    <property type="match status" value="1"/>
</dbReference>
<dbReference type="Pfam" id="PF00175">
    <property type="entry name" value="NAD_binding_1"/>
    <property type="match status" value="1"/>
</dbReference>
<dbReference type="InterPro" id="IPR023173">
    <property type="entry name" value="NADPH_Cyt_P450_Rdtase_alpha"/>
</dbReference>
<dbReference type="InterPro" id="IPR008254">
    <property type="entry name" value="Flavodoxin/NO_synth"/>
</dbReference>
<keyword evidence="6" id="KW-0288">FMN</keyword>
<dbReference type="InterPro" id="IPR039261">
    <property type="entry name" value="FNR_nucleotide-bd"/>
</dbReference>
<keyword evidence="8" id="KW-0521">NADP</keyword>
<organism evidence="14 15">
    <name type="scientific">Staphylococcus ratti</name>
    <dbReference type="NCBI Taxonomy" id="2892440"/>
    <lineage>
        <taxon>Bacteria</taxon>
        <taxon>Bacillati</taxon>
        <taxon>Bacillota</taxon>
        <taxon>Bacilli</taxon>
        <taxon>Bacillales</taxon>
        <taxon>Staphylococcaceae</taxon>
        <taxon>Staphylococcus</taxon>
    </lineage>
</organism>
<dbReference type="Gene3D" id="2.40.30.10">
    <property type="entry name" value="Translation factors"/>
    <property type="match status" value="1"/>
</dbReference>
<feature type="domain" description="FAD-binding FR-type" evidence="13">
    <location>
        <begin position="243"/>
        <end position="460"/>
    </location>
</feature>
<dbReference type="PROSITE" id="PS50902">
    <property type="entry name" value="FLAVODOXIN_LIKE"/>
    <property type="match status" value="1"/>
</dbReference>
<evidence type="ECO:0000256" key="4">
    <source>
        <dbReference type="ARBA" id="ARBA00022605"/>
    </source>
</evidence>
<dbReference type="PANTHER" id="PTHR19384">
    <property type="entry name" value="NITRIC OXIDE SYNTHASE-RELATED"/>
    <property type="match status" value="1"/>
</dbReference>
<evidence type="ECO:0000256" key="3">
    <source>
        <dbReference type="ARBA" id="ARBA00022448"/>
    </source>
</evidence>
<dbReference type="InterPro" id="IPR001709">
    <property type="entry name" value="Flavoprot_Pyr_Nucl_cyt_Rdtase"/>
</dbReference>
<dbReference type="InterPro" id="IPR017938">
    <property type="entry name" value="Riboflavin_synthase-like_b-brl"/>
</dbReference>
<dbReference type="NCBIfam" id="TIGR01931">
    <property type="entry name" value="cysJ"/>
    <property type="match status" value="1"/>
</dbReference>
<dbReference type="Pfam" id="PF00258">
    <property type="entry name" value="Flavodoxin_1"/>
    <property type="match status" value="1"/>
</dbReference>
<sequence length="611" mass="69466">MNLKVTNSPFTEAQVNQLNALLTELTPNQKIWLSGYLTSDITHSDVPVDDVTQNAQISNTSPASDTPKVQRAITLLYGSETGNAQGLANLFETRLKKLNFDVTTKAMDDIKPKALKKCEDVLIITSTQGEGDPPDNALELHEFLHSRKAPKLDGLRYSVLALGDVTYEFFCQTGKDFDAKLNELGATRIYDRVDCDVDYEENAEKWIANVINALNDQTSETASSQELVSETIQNEREATHSKANPFYAEVLENISLNGRGSNKETRHIELSIEGMNESYEAGDCLVVLPENKPELVQQLIETLGWDQNTDIKINDDGDTLPLIEALTHHFEISKLTVPLLQKAALHFGNDELTALSENQAEARDYIEGRDFIDLLNDFVTTDFAPEHVYHVLRKLPPREYSISSSYALEPSEVHLTVGAVRYEAHGRERYGVCSIHFAERLQPGDTVPVYLKHNPNFKFPNNPDQKVIMIGPGTGVAPFRAHLQDREEWDWKGNTWLFFGEQHFTTDFLYQTEWQTWLKDGYLEKLDVAFSRDTDEKVYVQQRILEHADSFNQWIEEGAAIYVCGDEKHMAKDVHDTMIQVITKTRNISEQEADDVLKQLKKDKRYQRDVY</sequence>
<dbReference type="SUPFAM" id="SSF52218">
    <property type="entry name" value="Flavoproteins"/>
    <property type="match status" value="1"/>
</dbReference>
<keyword evidence="11" id="KW-0198">Cysteine biosynthesis</keyword>
<dbReference type="InterPro" id="IPR003097">
    <property type="entry name" value="CysJ-like_FAD-binding"/>
</dbReference>
<dbReference type="SUPFAM" id="SSF52343">
    <property type="entry name" value="Ferredoxin reductase-like, C-terminal NADP-linked domain"/>
    <property type="match status" value="1"/>
</dbReference>
<dbReference type="PANTHER" id="PTHR19384:SF128">
    <property type="entry name" value="NADPH OXIDOREDUCTASE A"/>
    <property type="match status" value="1"/>
</dbReference>
<dbReference type="PRINTS" id="PR00369">
    <property type="entry name" value="FLAVODOXIN"/>
</dbReference>
<dbReference type="PIRSF" id="PIRSF000207">
    <property type="entry name" value="SiR-FP_CysJ"/>
    <property type="match status" value="1"/>
</dbReference>
<keyword evidence="10 14" id="KW-0560">Oxidoreductase</keyword>
<dbReference type="SUPFAM" id="SSF63380">
    <property type="entry name" value="Riboflavin synthase domain-like"/>
    <property type="match status" value="1"/>
</dbReference>
<reference evidence="14 15" key="1">
    <citation type="journal article" date="2022" name="Pathogens">
        <title>Staphylococcus ratti sp. nov. Isolated from a Lab Rat.</title>
        <authorList>
            <person name="Kovarovic V."/>
            <person name="Sedlacek I."/>
            <person name="Petras P."/>
            <person name="Kralova S."/>
            <person name="Maslanova I."/>
            <person name="Svec P."/>
            <person name="Neumann-Schaal M."/>
            <person name="Botka T."/>
            <person name="Gelbicova T."/>
            <person name="Stankova E."/>
            <person name="Doskar J."/>
            <person name="Pantucek R."/>
        </authorList>
    </citation>
    <scope>NUCLEOTIDE SEQUENCE [LARGE SCALE GENOMIC DNA]</scope>
    <source>
        <strain evidence="14 15">CCM 9025</strain>
    </source>
</reference>
<dbReference type="InterPro" id="IPR010199">
    <property type="entry name" value="CysJ"/>
</dbReference>
<dbReference type="PROSITE" id="PS51384">
    <property type="entry name" value="FAD_FR"/>
    <property type="match status" value="1"/>
</dbReference>
<keyword evidence="9" id="KW-0249">Electron transport</keyword>
<evidence type="ECO:0000256" key="7">
    <source>
        <dbReference type="ARBA" id="ARBA00022827"/>
    </source>
</evidence>
<evidence type="ECO:0000313" key="15">
    <source>
        <dbReference type="Proteomes" id="UP001197626"/>
    </source>
</evidence>
<keyword evidence="7" id="KW-0274">FAD</keyword>
<dbReference type="GO" id="GO:0004783">
    <property type="term" value="F:sulfite reductase (NADPH) activity"/>
    <property type="evidence" value="ECO:0007669"/>
    <property type="project" value="UniProtKB-EC"/>
</dbReference>
<evidence type="ECO:0000256" key="1">
    <source>
        <dbReference type="ARBA" id="ARBA00001917"/>
    </source>
</evidence>
<evidence type="ECO:0000256" key="10">
    <source>
        <dbReference type="ARBA" id="ARBA00023002"/>
    </source>
</evidence>
<dbReference type="Gene3D" id="1.20.990.10">
    <property type="entry name" value="NADPH-cytochrome p450 Reductase, Chain A, domain 3"/>
    <property type="match status" value="1"/>
</dbReference>
<keyword evidence="5" id="KW-0285">Flavoprotein</keyword>
<evidence type="ECO:0000256" key="11">
    <source>
        <dbReference type="ARBA" id="ARBA00023192"/>
    </source>
</evidence>
<keyword evidence="15" id="KW-1185">Reference proteome</keyword>
<dbReference type="Gene3D" id="3.40.50.360">
    <property type="match status" value="1"/>
</dbReference>
<evidence type="ECO:0000259" key="12">
    <source>
        <dbReference type="PROSITE" id="PS50902"/>
    </source>
</evidence>
<dbReference type="PRINTS" id="PR00371">
    <property type="entry name" value="FPNCR"/>
</dbReference>
<dbReference type="InterPro" id="IPR017927">
    <property type="entry name" value="FAD-bd_FR_type"/>
</dbReference>
<dbReference type="InterPro" id="IPR029039">
    <property type="entry name" value="Flavoprotein-like_sf"/>
</dbReference>
<accession>A0ABY3PDJ6</accession>
<dbReference type="RefSeq" id="WP_229292824.1">
    <property type="nucleotide sequence ID" value="NZ_CP086654.1"/>
</dbReference>
<dbReference type="InterPro" id="IPR001433">
    <property type="entry name" value="OxRdtase_FAD/NAD-bd"/>
</dbReference>
<dbReference type="Pfam" id="PF00667">
    <property type="entry name" value="FAD_binding_1"/>
    <property type="match status" value="1"/>
</dbReference>
<dbReference type="EMBL" id="CP086654">
    <property type="protein sequence ID" value="UEX90328.1"/>
    <property type="molecule type" value="Genomic_DNA"/>
</dbReference>
<feature type="domain" description="Flavodoxin-like" evidence="12">
    <location>
        <begin position="73"/>
        <end position="211"/>
    </location>
</feature>
<evidence type="ECO:0000259" key="13">
    <source>
        <dbReference type="PROSITE" id="PS51384"/>
    </source>
</evidence>
<dbReference type="Proteomes" id="UP001197626">
    <property type="component" value="Chromosome"/>
</dbReference>
<comment type="cofactor">
    <cofactor evidence="2">
        <name>FAD</name>
        <dbReference type="ChEBI" id="CHEBI:57692"/>
    </cofactor>
</comment>
<keyword evidence="4" id="KW-0028">Amino-acid biosynthesis</keyword>
<evidence type="ECO:0000313" key="14">
    <source>
        <dbReference type="EMBL" id="UEX90328.1"/>
    </source>
</evidence>
<proteinExistence type="predicted"/>
<evidence type="ECO:0000256" key="9">
    <source>
        <dbReference type="ARBA" id="ARBA00022982"/>
    </source>
</evidence>
<evidence type="ECO:0000256" key="5">
    <source>
        <dbReference type="ARBA" id="ARBA00022630"/>
    </source>
</evidence>
<evidence type="ECO:0000256" key="6">
    <source>
        <dbReference type="ARBA" id="ARBA00022643"/>
    </source>
</evidence>
<evidence type="ECO:0000256" key="8">
    <source>
        <dbReference type="ARBA" id="ARBA00022857"/>
    </source>
</evidence>
<keyword evidence="3" id="KW-0813">Transport</keyword>
<gene>
    <name evidence="14" type="ORF">LN051_01260</name>
</gene>
<comment type="cofactor">
    <cofactor evidence="1">
        <name>FMN</name>
        <dbReference type="ChEBI" id="CHEBI:58210"/>
    </cofactor>
</comment>
<protein>
    <submittedName>
        <fullName evidence="14">Assimilatory sulfite reductase (NADPH) flavoprotein subunit</fullName>
        <ecNumber evidence="14">1.8.1.2</ecNumber>
    </submittedName>
</protein>